<evidence type="ECO:0000313" key="2">
    <source>
        <dbReference type="Proteomes" id="UP000054097"/>
    </source>
</evidence>
<protein>
    <submittedName>
        <fullName evidence="1">Uncharacterized protein</fullName>
    </submittedName>
</protein>
<organism evidence="1 2">
    <name type="scientific">Serendipita vermifera MAFF 305830</name>
    <dbReference type="NCBI Taxonomy" id="933852"/>
    <lineage>
        <taxon>Eukaryota</taxon>
        <taxon>Fungi</taxon>
        <taxon>Dikarya</taxon>
        <taxon>Basidiomycota</taxon>
        <taxon>Agaricomycotina</taxon>
        <taxon>Agaricomycetes</taxon>
        <taxon>Sebacinales</taxon>
        <taxon>Serendipitaceae</taxon>
        <taxon>Serendipita</taxon>
    </lineage>
</organism>
<keyword evidence="2" id="KW-1185">Reference proteome</keyword>
<gene>
    <name evidence="1" type="ORF">M408DRAFT_140643</name>
</gene>
<dbReference type="AlphaFoldDB" id="A0A0C3BA96"/>
<proteinExistence type="predicted"/>
<evidence type="ECO:0000313" key="1">
    <source>
        <dbReference type="EMBL" id="KIM28381.1"/>
    </source>
</evidence>
<reference evidence="1 2" key="1">
    <citation type="submission" date="2014-04" db="EMBL/GenBank/DDBJ databases">
        <authorList>
            <consortium name="DOE Joint Genome Institute"/>
            <person name="Kuo A."/>
            <person name="Zuccaro A."/>
            <person name="Kohler A."/>
            <person name="Nagy L.G."/>
            <person name="Floudas D."/>
            <person name="Copeland A."/>
            <person name="Barry K.W."/>
            <person name="Cichocki N."/>
            <person name="Veneault-Fourrey C."/>
            <person name="LaButti K."/>
            <person name="Lindquist E.A."/>
            <person name="Lipzen A."/>
            <person name="Lundell T."/>
            <person name="Morin E."/>
            <person name="Murat C."/>
            <person name="Sun H."/>
            <person name="Tunlid A."/>
            <person name="Henrissat B."/>
            <person name="Grigoriev I.V."/>
            <person name="Hibbett D.S."/>
            <person name="Martin F."/>
            <person name="Nordberg H.P."/>
            <person name="Cantor M.N."/>
            <person name="Hua S.X."/>
        </authorList>
    </citation>
    <scope>NUCLEOTIDE SEQUENCE [LARGE SCALE GENOMIC DNA]</scope>
    <source>
        <strain evidence="1 2">MAFF 305830</strain>
    </source>
</reference>
<name>A0A0C3BA96_SERVB</name>
<reference evidence="2" key="2">
    <citation type="submission" date="2015-01" db="EMBL/GenBank/DDBJ databases">
        <title>Evolutionary Origins and Diversification of the Mycorrhizal Mutualists.</title>
        <authorList>
            <consortium name="DOE Joint Genome Institute"/>
            <consortium name="Mycorrhizal Genomics Consortium"/>
            <person name="Kohler A."/>
            <person name="Kuo A."/>
            <person name="Nagy L.G."/>
            <person name="Floudas D."/>
            <person name="Copeland A."/>
            <person name="Barry K.W."/>
            <person name="Cichocki N."/>
            <person name="Veneault-Fourrey C."/>
            <person name="LaButti K."/>
            <person name="Lindquist E.A."/>
            <person name="Lipzen A."/>
            <person name="Lundell T."/>
            <person name="Morin E."/>
            <person name="Murat C."/>
            <person name="Riley R."/>
            <person name="Ohm R."/>
            <person name="Sun H."/>
            <person name="Tunlid A."/>
            <person name="Henrissat B."/>
            <person name="Grigoriev I.V."/>
            <person name="Hibbett D.S."/>
            <person name="Martin F."/>
        </authorList>
    </citation>
    <scope>NUCLEOTIDE SEQUENCE [LARGE SCALE GENOMIC DNA]</scope>
    <source>
        <strain evidence="2">MAFF 305830</strain>
    </source>
</reference>
<sequence length="114" mass="12621">MTCINTSPTFTQNKDNGSLICPTLSTQTPACVMSLQYHVNLPVHVPRLTMESTPSPAASIPSESKINLVERGEKQPIIKAQDCMLFIISSNDYFNERLHFADELLQAVKAVVRS</sequence>
<dbReference type="EMBL" id="KN824293">
    <property type="protein sequence ID" value="KIM28381.1"/>
    <property type="molecule type" value="Genomic_DNA"/>
</dbReference>
<accession>A0A0C3BA96</accession>
<dbReference type="HOGENOM" id="CLU_2122598_0_0_1"/>
<dbReference type="Proteomes" id="UP000054097">
    <property type="component" value="Unassembled WGS sequence"/>
</dbReference>